<dbReference type="SUPFAM" id="SSF49899">
    <property type="entry name" value="Concanavalin A-like lectins/glucanases"/>
    <property type="match status" value="1"/>
</dbReference>
<evidence type="ECO:0000256" key="11">
    <source>
        <dbReference type="ARBA" id="ARBA00023157"/>
    </source>
</evidence>
<feature type="domain" description="Cadherin" evidence="19">
    <location>
        <begin position="1546"/>
        <end position="1643"/>
    </location>
</feature>
<dbReference type="PRINTS" id="PR00205">
    <property type="entry name" value="CADHERIN"/>
</dbReference>
<feature type="domain" description="Cadherin" evidence="19">
    <location>
        <begin position="3431"/>
        <end position="3548"/>
    </location>
</feature>
<dbReference type="SMART" id="SM00179">
    <property type="entry name" value="EGF_CA"/>
    <property type="match status" value="3"/>
</dbReference>
<reference evidence="21" key="1">
    <citation type="submission" date="2003-08" db="EMBL/GenBank/DDBJ databases">
        <authorList>
            <person name="Birren B."/>
            <person name="Nusbaum C."/>
            <person name="Abebe A."/>
            <person name="Abouelleil A."/>
            <person name="Adekoya E."/>
            <person name="Ait-zahra M."/>
            <person name="Allen N."/>
            <person name="Allen T."/>
            <person name="An P."/>
            <person name="Anderson M."/>
            <person name="Anderson S."/>
            <person name="Arachchi H."/>
            <person name="Armbruster J."/>
            <person name="Bachantsang P."/>
            <person name="Baldwin J."/>
            <person name="Barry A."/>
            <person name="Bayul T."/>
            <person name="Blitshsteyn B."/>
            <person name="Bloom T."/>
            <person name="Blye J."/>
            <person name="Boguslavskiy L."/>
            <person name="Borowsky M."/>
            <person name="Boukhgalter B."/>
            <person name="Brunache A."/>
            <person name="Butler J."/>
            <person name="Calixte N."/>
            <person name="Calvo S."/>
            <person name="Camarata J."/>
            <person name="Campo K."/>
            <person name="Chang J."/>
            <person name="Cheshatsang Y."/>
            <person name="Citroen M."/>
            <person name="Collymore A."/>
            <person name="Considine T."/>
            <person name="Cook A."/>
            <person name="Cooke P."/>
            <person name="Corum B."/>
            <person name="Cuomo C."/>
            <person name="David R."/>
            <person name="Dawoe T."/>
            <person name="Degray S."/>
            <person name="Dodge S."/>
            <person name="Dooley K."/>
            <person name="Dorje P."/>
            <person name="Dorjee K."/>
            <person name="Dorris L."/>
            <person name="Duffey N."/>
            <person name="Dupes A."/>
            <person name="Elkins T."/>
            <person name="Engels R."/>
            <person name="Erickson J."/>
            <person name="Farina A."/>
            <person name="Faro S."/>
            <person name="Ferreira P."/>
            <person name="Fischer H."/>
            <person name="Fitzgerald M."/>
            <person name="Foley K."/>
            <person name="Gage D."/>
            <person name="Galagan J."/>
            <person name="Gearin G."/>
            <person name="Gnerre S."/>
            <person name="Gnirke A."/>
            <person name="Goyette A."/>
            <person name="Graham J."/>
            <person name="Grandbois E."/>
            <person name="Gyaltsen K."/>
            <person name="Hafez N."/>
            <person name="Hagopian D."/>
            <person name="Hagos B."/>
            <person name="Hall J."/>
            <person name="Hatcher B."/>
            <person name="Heller A."/>
            <person name="Higgins H."/>
            <person name="Honan T."/>
            <person name="Horn A."/>
            <person name="Houde N."/>
            <person name="Hughes L."/>
            <person name="Hulme W."/>
            <person name="Husby E."/>
            <person name="Iliev I."/>
            <person name="Jaffe D."/>
            <person name="Jones C."/>
            <person name="Kamal M."/>
            <person name="Kamat A."/>
            <person name="Kamvysselis M."/>
            <person name="Karlsson E."/>
            <person name="Kells C."/>
            <person name="Kieu A."/>
            <person name="Kisner P."/>
            <person name="Kodira C."/>
            <person name="Kulbokas E."/>
            <person name="Labutti K."/>
            <person name="Lama D."/>
            <person name="Landers T."/>
            <person name="Leger J."/>
            <person name="Levine S."/>
            <person name="Lewis D."/>
            <person name="Lewis T."/>
            <person name="Lindblad-toh K."/>
            <person name="Liu X."/>
            <person name="Lokyitsang T."/>
            <person name="Lokyitsang Y."/>
            <person name="Lucien O."/>
            <person name="Lui A."/>
            <person name="Ma L.J."/>
            <person name="Mabbitt R."/>
            <person name="Macdonald J."/>
            <person name="Maclean C."/>
            <person name="Major J."/>
            <person name="Manning J."/>
            <person name="Marabella R."/>
            <person name="Maru K."/>
            <person name="Matthews C."/>
            <person name="Mauceli E."/>
            <person name="Mccarthy M."/>
            <person name="Mcdonough S."/>
            <person name="Mcghee T."/>
            <person name="Meldrim J."/>
            <person name="Meneus L."/>
            <person name="Mesirov J."/>
            <person name="Mihalev A."/>
            <person name="Mihova T."/>
            <person name="Mikkelsen T."/>
            <person name="Mlenga V."/>
            <person name="Moru K."/>
            <person name="Mozes J."/>
            <person name="Mulrain L."/>
            <person name="Munson G."/>
            <person name="Naylor J."/>
            <person name="Newes C."/>
            <person name="Nguyen C."/>
            <person name="Nguyen N."/>
            <person name="Nguyen T."/>
            <person name="Nicol R."/>
            <person name="Nielsen C."/>
            <person name="Nizzari M."/>
            <person name="Norbu C."/>
            <person name="Norbu N."/>
            <person name="O'donnell P."/>
            <person name="Okoawo O."/>
            <person name="O'leary S."/>
            <person name="Omotosho B."/>
            <person name="O'neill K."/>
            <person name="Osman S."/>
            <person name="Parker S."/>
            <person name="Perrin D."/>
            <person name="Phunkhang P."/>
            <person name="Piqani B."/>
            <person name="Purcell S."/>
            <person name="Rachupka T."/>
            <person name="Ramasamy U."/>
            <person name="Rameau R."/>
            <person name="Ray V."/>
            <person name="Raymond C."/>
            <person name="Retta R."/>
            <person name="Richardson S."/>
            <person name="Rise C."/>
            <person name="Rodriguez J."/>
            <person name="Rogers J."/>
            <person name="Rogov P."/>
            <person name="Rutman M."/>
            <person name="Schupbach R."/>
            <person name="Seaman C."/>
            <person name="Settipalli S."/>
            <person name="Sharpe T."/>
            <person name="Sheridan J."/>
            <person name="Sherpa N."/>
            <person name="Shi J."/>
            <person name="Smirnov S."/>
            <person name="Smith C."/>
            <person name="Sougnez C."/>
            <person name="Spencer B."/>
            <person name="Stalker J."/>
            <person name="Stange-thomann N."/>
            <person name="Stavropoulos S."/>
            <person name="Stetson K."/>
            <person name="Stone C."/>
            <person name="Stone S."/>
            <person name="Stubbs M."/>
            <person name="Talamas J."/>
            <person name="Tchuinga P."/>
            <person name="Tenzing P."/>
            <person name="Tesfaye S."/>
            <person name="Theodore J."/>
            <person name="Thoulutsang Y."/>
            <person name="Topham K."/>
            <person name="Towey S."/>
            <person name="Tsamla T."/>
            <person name="Tsomo N."/>
            <person name="Vallee D."/>
            <person name="Vassiliev H."/>
            <person name="Venkataraman V."/>
            <person name="Vinson J."/>
            <person name="Vo A."/>
            <person name="Wade C."/>
            <person name="Wang S."/>
            <person name="Wangchuk T."/>
            <person name="Wangdi T."/>
            <person name="Whittaker C."/>
            <person name="Wilkinson J."/>
            <person name="Wu Y."/>
            <person name="Wyman D."/>
            <person name="Yadav S."/>
            <person name="Yang S."/>
            <person name="Yang X."/>
            <person name="Yeager S."/>
            <person name="Yee E."/>
            <person name="Young G."/>
            <person name="Zainoun J."/>
            <person name="Zembeck L."/>
            <person name="Zimmer A."/>
            <person name="Zody M."/>
            <person name="Lander E."/>
        </authorList>
    </citation>
    <scope>NUCLEOTIDE SEQUENCE [LARGE SCALE GENOMIC DNA]</scope>
</reference>
<keyword evidence="21" id="KW-1185">Reference proteome</keyword>
<feature type="domain" description="EGF-like" evidence="18">
    <location>
        <begin position="4117"/>
        <end position="4155"/>
    </location>
</feature>
<dbReference type="STRING" id="51511.ENSCSAVP00000016727"/>
<dbReference type="InterPro" id="IPR002126">
    <property type="entry name" value="Cadherin-like_dom"/>
</dbReference>
<keyword evidence="7 13" id="KW-0106">Calcium</keyword>
<dbReference type="PROSITE" id="PS50025">
    <property type="entry name" value="LAM_G_DOMAIN"/>
    <property type="match status" value="1"/>
</dbReference>
<feature type="domain" description="Cadherin" evidence="19">
    <location>
        <begin position="3565"/>
        <end position="3654"/>
    </location>
</feature>
<dbReference type="PROSITE" id="PS50268">
    <property type="entry name" value="CADHERIN_2"/>
    <property type="match status" value="33"/>
</dbReference>
<evidence type="ECO:0000256" key="15">
    <source>
        <dbReference type="SAM" id="MobiDB-lite"/>
    </source>
</evidence>
<dbReference type="Gene3D" id="2.10.25.10">
    <property type="entry name" value="Laminin"/>
    <property type="match status" value="3"/>
</dbReference>
<dbReference type="GO" id="GO:0005509">
    <property type="term" value="F:calcium ion binding"/>
    <property type="evidence" value="ECO:0007669"/>
    <property type="project" value="UniProtKB-UniRule"/>
</dbReference>
<feature type="domain" description="Cadherin" evidence="19">
    <location>
        <begin position="1878"/>
        <end position="1982"/>
    </location>
</feature>
<feature type="domain" description="Cadherin" evidence="19">
    <location>
        <begin position="107"/>
        <end position="214"/>
    </location>
</feature>
<dbReference type="FunFam" id="2.60.40.60:FF:000013">
    <property type="entry name" value="Cadherin EGF LAG seven-pass G-type receptor"/>
    <property type="match status" value="1"/>
</dbReference>
<dbReference type="OMA" id="YSSLYYE"/>
<evidence type="ECO:0000256" key="1">
    <source>
        <dbReference type="ARBA" id="ARBA00004251"/>
    </source>
</evidence>
<dbReference type="Pfam" id="PF00028">
    <property type="entry name" value="Cadherin"/>
    <property type="match status" value="21"/>
</dbReference>
<dbReference type="FunFam" id="2.60.40.60:FF:000041">
    <property type="entry name" value="FAT atypical cadherin 1"/>
    <property type="match status" value="1"/>
</dbReference>
<dbReference type="Ensembl" id="ENSCSAVT00000016909.1">
    <property type="protein sequence ID" value="ENSCSAVP00000016727.1"/>
    <property type="gene ID" value="ENSCSAVG00000009836.1"/>
</dbReference>
<dbReference type="GO" id="GO:0045296">
    <property type="term" value="F:cadherin binding"/>
    <property type="evidence" value="ECO:0007669"/>
    <property type="project" value="TreeGrafter"/>
</dbReference>
<keyword evidence="4 16" id="KW-0812">Transmembrane</keyword>
<feature type="domain" description="Cadherin" evidence="19">
    <location>
        <begin position="2"/>
        <end position="106"/>
    </location>
</feature>
<keyword evidence="3 14" id="KW-0245">EGF-like domain</keyword>
<keyword evidence="6" id="KW-0677">Repeat</keyword>
<feature type="disulfide bond" evidence="14">
    <location>
        <begin position="4106"/>
        <end position="4115"/>
    </location>
</feature>
<dbReference type="CDD" id="cd00110">
    <property type="entry name" value="LamG"/>
    <property type="match status" value="1"/>
</dbReference>
<dbReference type="FunCoup" id="H2ZGL1">
    <property type="interactions" value="7"/>
</dbReference>
<dbReference type="Pfam" id="PF02210">
    <property type="entry name" value="Laminin_G_2"/>
    <property type="match status" value="1"/>
</dbReference>
<dbReference type="InterPro" id="IPR001881">
    <property type="entry name" value="EGF-like_Ca-bd_dom"/>
</dbReference>
<feature type="domain" description="Cadherin" evidence="19">
    <location>
        <begin position="3117"/>
        <end position="3220"/>
    </location>
</feature>
<dbReference type="InterPro" id="IPR000742">
    <property type="entry name" value="EGF"/>
</dbReference>
<dbReference type="InterPro" id="IPR015919">
    <property type="entry name" value="Cadherin-like_sf"/>
</dbReference>
<dbReference type="FunFam" id="2.60.40.60:FF:000116">
    <property type="entry name" value="Dachsous cadherin-related 2"/>
    <property type="match status" value="1"/>
</dbReference>
<feature type="domain" description="Cadherin" evidence="19">
    <location>
        <begin position="895"/>
        <end position="1005"/>
    </location>
</feature>
<feature type="domain" description="Laminin G" evidence="17">
    <location>
        <begin position="3844"/>
        <end position="4037"/>
    </location>
</feature>
<dbReference type="FunFam" id="2.60.40.60:FF:000020">
    <property type="entry name" value="Dachsous cadherin-related 1b"/>
    <property type="match status" value="5"/>
</dbReference>
<dbReference type="GeneTree" id="ENSGT00940000166124"/>
<feature type="region of interest" description="Disordered" evidence="15">
    <location>
        <begin position="662"/>
        <end position="687"/>
    </location>
</feature>
<feature type="domain" description="Cadherin" evidence="19">
    <location>
        <begin position="2187"/>
        <end position="2280"/>
    </location>
</feature>
<dbReference type="PANTHER" id="PTHR24027">
    <property type="entry name" value="CADHERIN-23"/>
    <property type="match status" value="1"/>
</dbReference>
<dbReference type="Proteomes" id="UP000007875">
    <property type="component" value="Unassembled WGS sequence"/>
</dbReference>
<feature type="domain" description="Cadherin" evidence="19">
    <location>
        <begin position="1743"/>
        <end position="1862"/>
    </location>
</feature>
<evidence type="ECO:0000256" key="8">
    <source>
        <dbReference type="ARBA" id="ARBA00022889"/>
    </source>
</evidence>
<dbReference type="SUPFAM" id="SSF49313">
    <property type="entry name" value="Cadherin-like"/>
    <property type="match status" value="33"/>
</dbReference>
<evidence type="ECO:0000313" key="20">
    <source>
        <dbReference type="Ensembl" id="ENSCSAVP00000016727.1"/>
    </source>
</evidence>
<keyword evidence="9 16" id="KW-1133">Transmembrane helix</keyword>
<dbReference type="Pfam" id="PF00008">
    <property type="entry name" value="EGF"/>
    <property type="match status" value="2"/>
</dbReference>
<dbReference type="Gene3D" id="2.60.120.200">
    <property type="match status" value="1"/>
</dbReference>
<protein>
    <submittedName>
        <fullName evidence="20">Uncharacterized protein</fullName>
    </submittedName>
</protein>
<feature type="domain" description="Cadherin" evidence="19">
    <location>
        <begin position="3015"/>
        <end position="3116"/>
    </location>
</feature>
<dbReference type="InterPro" id="IPR039808">
    <property type="entry name" value="Cadherin"/>
</dbReference>
<dbReference type="CDD" id="cd11304">
    <property type="entry name" value="Cadherin_repeat"/>
    <property type="match status" value="32"/>
</dbReference>
<dbReference type="FunFam" id="2.60.40.60:FF:000002">
    <property type="entry name" value="Protocadherin alpha 2"/>
    <property type="match status" value="1"/>
</dbReference>
<evidence type="ECO:0000259" key="17">
    <source>
        <dbReference type="PROSITE" id="PS50025"/>
    </source>
</evidence>
<feature type="domain" description="Cadherin" evidence="19">
    <location>
        <begin position="432"/>
        <end position="536"/>
    </location>
</feature>
<evidence type="ECO:0000256" key="6">
    <source>
        <dbReference type="ARBA" id="ARBA00022737"/>
    </source>
</evidence>
<evidence type="ECO:0000256" key="14">
    <source>
        <dbReference type="PROSITE-ProRule" id="PRU00076"/>
    </source>
</evidence>
<dbReference type="GO" id="GO:0008013">
    <property type="term" value="F:beta-catenin binding"/>
    <property type="evidence" value="ECO:0007669"/>
    <property type="project" value="TreeGrafter"/>
</dbReference>
<feature type="domain" description="Cadherin" evidence="19">
    <location>
        <begin position="2490"/>
        <end position="2597"/>
    </location>
</feature>
<feature type="domain" description="Cadherin" evidence="19">
    <location>
        <begin position="1356"/>
        <end position="1419"/>
    </location>
</feature>
<keyword evidence="5" id="KW-0732">Signal</keyword>
<feature type="domain" description="Cadherin" evidence="19">
    <location>
        <begin position="1006"/>
        <end position="1116"/>
    </location>
</feature>
<dbReference type="FunFam" id="2.60.40.60:FF:000080">
    <property type="entry name" value="FAT atypical cadherin 1"/>
    <property type="match status" value="1"/>
</dbReference>
<keyword evidence="12" id="KW-0325">Glycoprotein</keyword>
<organism evidence="20 21">
    <name type="scientific">Ciona savignyi</name>
    <name type="common">Pacific transparent sea squirt</name>
    <dbReference type="NCBI Taxonomy" id="51511"/>
    <lineage>
        <taxon>Eukaryota</taxon>
        <taxon>Metazoa</taxon>
        <taxon>Chordata</taxon>
        <taxon>Tunicata</taxon>
        <taxon>Ascidiacea</taxon>
        <taxon>Phlebobranchia</taxon>
        <taxon>Cionidae</taxon>
        <taxon>Ciona</taxon>
    </lineage>
</organism>
<dbReference type="GO" id="GO:0016342">
    <property type="term" value="C:catenin complex"/>
    <property type="evidence" value="ECO:0007669"/>
    <property type="project" value="TreeGrafter"/>
</dbReference>
<feature type="compositionally biased region" description="Polar residues" evidence="15">
    <location>
        <begin position="662"/>
        <end position="679"/>
    </location>
</feature>
<comment type="caution">
    <text evidence="14">Lacks conserved residue(s) required for the propagation of feature annotation.</text>
</comment>
<feature type="domain" description="Cadherin" evidence="19">
    <location>
        <begin position="2617"/>
        <end position="2707"/>
    </location>
</feature>
<dbReference type="SUPFAM" id="SSF57196">
    <property type="entry name" value="EGF/Laminin"/>
    <property type="match status" value="2"/>
</dbReference>
<keyword evidence="11 14" id="KW-1015">Disulfide bond</keyword>
<dbReference type="SMART" id="SM00112">
    <property type="entry name" value="CA"/>
    <property type="match status" value="33"/>
</dbReference>
<dbReference type="SMART" id="SM00282">
    <property type="entry name" value="LamG"/>
    <property type="match status" value="1"/>
</dbReference>
<evidence type="ECO:0000256" key="4">
    <source>
        <dbReference type="ARBA" id="ARBA00022692"/>
    </source>
</evidence>
<feature type="domain" description="Cadherin" evidence="19">
    <location>
        <begin position="2388"/>
        <end position="2494"/>
    </location>
</feature>
<evidence type="ECO:0000256" key="9">
    <source>
        <dbReference type="ARBA" id="ARBA00022989"/>
    </source>
</evidence>
<feature type="disulfide bond" evidence="14">
    <location>
        <begin position="4145"/>
        <end position="4154"/>
    </location>
</feature>
<dbReference type="PROSITE" id="PS01186">
    <property type="entry name" value="EGF_2"/>
    <property type="match status" value="2"/>
</dbReference>
<accession>H2ZGL1</accession>
<keyword evidence="8" id="KW-0130">Cell adhesion</keyword>
<dbReference type="GO" id="GO:0016477">
    <property type="term" value="P:cell migration"/>
    <property type="evidence" value="ECO:0007669"/>
    <property type="project" value="TreeGrafter"/>
</dbReference>
<dbReference type="PANTHER" id="PTHR24027:SF438">
    <property type="entry name" value="CADHERIN 23"/>
    <property type="match status" value="1"/>
</dbReference>
<dbReference type="FunFam" id="2.60.40.60:FF:000005">
    <property type="entry name" value="Protocadherin 9"/>
    <property type="match status" value="1"/>
</dbReference>
<feature type="domain" description="EGF-like" evidence="18">
    <location>
        <begin position="4043"/>
        <end position="4079"/>
    </location>
</feature>
<feature type="domain" description="Cadherin" evidence="19">
    <location>
        <begin position="2806"/>
        <end position="2909"/>
    </location>
</feature>
<feature type="domain" description="Cadherin" evidence="19">
    <location>
        <begin position="2910"/>
        <end position="3014"/>
    </location>
</feature>
<dbReference type="InterPro" id="IPR013320">
    <property type="entry name" value="ConA-like_dom_sf"/>
</dbReference>
<evidence type="ECO:0000256" key="10">
    <source>
        <dbReference type="ARBA" id="ARBA00023136"/>
    </source>
</evidence>
<evidence type="ECO:0000256" key="2">
    <source>
        <dbReference type="ARBA" id="ARBA00022475"/>
    </source>
</evidence>
<dbReference type="InParanoid" id="H2ZGL1"/>
<proteinExistence type="predicted"/>
<feature type="domain" description="Cadherin" evidence="19">
    <location>
        <begin position="2733"/>
        <end position="2805"/>
    </location>
</feature>
<feature type="domain" description="Cadherin" evidence="19">
    <location>
        <begin position="1420"/>
        <end position="1529"/>
    </location>
</feature>
<feature type="domain" description="Cadherin" evidence="19">
    <location>
        <begin position="789"/>
        <end position="894"/>
    </location>
</feature>
<evidence type="ECO:0000313" key="21">
    <source>
        <dbReference type="Proteomes" id="UP000007875"/>
    </source>
</evidence>
<evidence type="ECO:0000256" key="5">
    <source>
        <dbReference type="ARBA" id="ARBA00022729"/>
    </source>
</evidence>
<evidence type="ECO:0000256" key="16">
    <source>
        <dbReference type="SAM" id="Phobius"/>
    </source>
</evidence>
<feature type="domain" description="Cadherin" evidence="19">
    <location>
        <begin position="3221"/>
        <end position="3324"/>
    </location>
</feature>
<dbReference type="eggNOG" id="KOG1219">
    <property type="taxonomic scope" value="Eukaryota"/>
</dbReference>
<feature type="domain" description="Cadherin" evidence="19">
    <location>
        <begin position="1112"/>
        <end position="1216"/>
    </location>
</feature>
<dbReference type="GO" id="GO:0007163">
    <property type="term" value="P:establishment or maintenance of cell polarity"/>
    <property type="evidence" value="ECO:0007669"/>
    <property type="project" value="UniProtKB-ARBA"/>
</dbReference>
<dbReference type="FunFam" id="2.60.40.60:FF:000026">
    <property type="entry name" value="FAT atypical cadherin 1"/>
    <property type="match status" value="1"/>
</dbReference>
<dbReference type="FunFam" id="2.60.40.60:FF:000053">
    <property type="entry name" value="FAT atypical cadherin 3"/>
    <property type="match status" value="1"/>
</dbReference>
<feature type="domain" description="Cadherin" evidence="19">
    <location>
        <begin position="1218"/>
        <end position="1323"/>
    </location>
</feature>
<feature type="domain" description="Cadherin" evidence="19">
    <location>
        <begin position="1644"/>
        <end position="1742"/>
    </location>
</feature>
<dbReference type="CDD" id="cd00053">
    <property type="entry name" value="EGF"/>
    <property type="match status" value="1"/>
</dbReference>
<dbReference type="CDD" id="cd00054">
    <property type="entry name" value="EGF_CA"/>
    <property type="match status" value="2"/>
</dbReference>
<feature type="transmembrane region" description="Helical" evidence="16">
    <location>
        <begin position="4216"/>
        <end position="4238"/>
    </location>
</feature>
<dbReference type="InterPro" id="IPR020894">
    <property type="entry name" value="Cadherin_CS"/>
</dbReference>
<dbReference type="PROSITE" id="PS00232">
    <property type="entry name" value="CADHERIN_1"/>
    <property type="match status" value="11"/>
</dbReference>
<dbReference type="FunFam" id="2.60.40.60:FF:000039">
    <property type="entry name" value="FAT atypical cadherin 3"/>
    <property type="match status" value="1"/>
</dbReference>
<comment type="subcellular location">
    <subcellularLocation>
        <location evidence="1">Cell membrane</location>
        <topology evidence="1">Single-pass type I membrane protein</topology>
    </subcellularLocation>
</comment>
<dbReference type="PROSITE" id="PS50026">
    <property type="entry name" value="EGF_3"/>
    <property type="match status" value="3"/>
</dbReference>
<evidence type="ECO:0000259" key="18">
    <source>
        <dbReference type="PROSITE" id="PS50026"/>
    </source>
</evidence>
<dbReference type="InterPro" id="IPR018097">
    <property type="entry name" value="EGF_Ca-bd_CS"/>
</dbReference>
<name>H2ZGL1_CIOSA</name>
<evidence type="ECO:0000256" key="3">
    <source>
        <dbReference type="ARBA" id="ARBA00022536"/>
    </source>
</evidence>
<feature type="domain" description="Cadherin" evidence="19">
    <location>
        <begin position="1963"/>
        <end position="2070"/>
    </location>
</feature>
<dbReference type="Gene3D" id="2.60.40.60">
    <property type="entry name" value="Cadherins"/>
    <property type="match status" value="33"/>
</dbReference>
<evidence type="ECO:0000256" key="12">
    <source>
        <dbReference type="ARBA" id="ARBA00023180"/>
    </source>
</evidence>
<dbReference type="InterPro" id="IPR001791">
    <property type="entry name" value="Laminin_G"/>
</dbReference>
<feature type="domain" description="Cadherin" evidence="19">
    <location>
        <begin position="236"/>
        <end position="328"/>
    </location>
</feature>
<feature type="domain" description="Cadherin" evidence="19">
    <location>
        <begin position="2071"/>
        <end position="2177"/>
    </location>
</feature>
<dbReference type="SMART" id="SM00181">
    <property type="entry name" value="EGF"/>
    <property type="match status" value="5"/>
</dbReference>
<feature type="domain" description="Cadherin" evidence="19">
    <location>
        <begin position="3325"/>
        <end position="3429"/>
    </location>
</feature>
<dbReference type="FunFam" id="2.60.40.60:FF:000015">
    <property type="entry name" value="FAT atypical cadherin 1"/>
    <property type="match status" value="1"/>
</dbReference>
<reference evidence="20" key="3">
    <citation type="submission" date="2025-09" db="UniProtKB">
        <authorList>
            <consortium name="Ensembl"/>
        </authorList>
    </citation>
    <scope>IDENTIFICATION</scope>
</reference>
<sequence length="4241" mass="464730">FTQPSYSARVQERAATGKARVESSTMMGMWWSPVTEGVRYSVLGGGSDFEVRPRLSGNFIFIDLWSGTLNSDREIQIRAMSSDQRSETQCTIHVHVVDANDFQPLFPPQPYSVSIGEDTPIGSTITVVTATDSDRDPDNTRFYYSLKGNTGNFAIHPTTGRVILTGEISRRAQKQHSMQITAIDRKAALSGTAYPKETKLTVDVKSVNAHAPKILVTQISMLQNPAAFTESGPNKITCATLKISDPDSGRHGDIAYTRIVKGDPERLFEVEPGVKRNEKRIVFSRVPPPINGVMNLTVEVSDNGLPPRSSRVSIQIQLYDRDSFIPKFKKDVFKMRVSEASPPHTQVGFVEVAGNPNSIRFALLSGNSRKTFKVHEKTGLITTRRRLNRSSKSRYSLTIAATNISLVLGDARNTTTVVIDVEDSNDHDPMFTETSYRVEMSESTPVGGLVIQIHAEDEDAGNNGSVFYTLLGNPDKFTIDPINGTITTTQTLDYDLMRTSYKLRVRASDRGTPFSRKSECFVFVTISNMNDNAPMFDESDCEILMSKSLTPGSPLVQLNPVDIDHDPVTCSLLSGNKDLFEIEDLTCLLTLRSNPGRLRIGTVYNLEIVATDGQLTSDVVFTNITISSMDGTTNKCGKTGRVERYEESLNLRLLSSNSGKNIAASSNVNRTSQIPNTHRPQVRPGAWSNIHIPEDTAVGTSVTKVQAFDRDHGFNGKLWFTITDGNSDSCFSIDTENGAVSVVKPLDRERTSSYNLTVSISDLGSPSKTSSARIFISVTDINDNAPYFGQTHYAFRLRENVRVGFVIQQNIWATDHDVGRNANITYSLSSAMGGEKFSINKTTGFIKVIEGLDRESTSEYRLTVTATDGGKIPLSSSALVLIDVTDVNDNPPRFHQSIFRIKVTEDLPVGTVVFRLQSSDPDSPENSVVRYSLTAGVSNRAHAGEPKFNVDPRTGYIRISAGLDYRLKTRYNITARARDSNYRVATCYIEVEVVPVNRNLNAPYFDLPEVKFDVLENAAIGVTVGIATAVDEDITQPENSSGYSIVDGTGLGIFNIDENTGILTTNRQLDRETERFYWLTVKATDRGAIPLSGTMFVLIEVGNVNDNAPLPSEPIYFASVNENTPTGSQVCRIEALDLDGDRDTISYSLSTNNTFFKINSSTGIITTKKRKLDREKLTFQDTTFEVVISDGGTPPLTSLAKVVVELTDENDNSPKFLPNIEYTLNIPARNRTRNPTEVARVVAHDRDTGRNSNIDYRIHGKGRFEINPKTGEITTEHAFKENMISVVKIIAMDNGNPPRQSKIQRLEIRWTAQPISSILAPKFVSSSIEDVLIFESRTFRSISSLFAQFKITSVHISAGNEDLMFHLNNEIGSLLVTGFPDAETKRKYNLTLLVTDGYNSDIANIVIRIGDLNDHRPEFEEPVYEGTVLENTPVGTRVMQVTAVDGDIDLDRNGNMIYRIWSSIHPSSQDLFRITSDGVIYTQGNLDREVQKEHIFIIEVDDQGSPSSLQSYCRVVITIGDVNEHPPRFTASRYSGHVTVGVADESVGPDDMASTSIVTVRASDQDMGENARIVYSILSGNDDGRWRINSATGEVFSARRLTADSSQPALLTVQASDSARSPLHDTAEVAITVQQDYASPPKFEIEHTTVKLAENLAIGSYVATAKASAPSGVSYDISIVDDDEGTFSINPHSGVVSLAGALDREATSSYMLIVTSVSTEGTSASASITVDVQDVNDNRPEFEQLGYTGSVSESSGSSPSSSVVGMTGPLIVRASDGDSRDNGRIRYLIAGISDEINSRFSVDQYTGAIRTKAGMNLFDYELVQHYSFEVQASDIGNPALSSSQNAQVIINILQTDEAPPKFSKPHYNSILYTPTGNGAIVSQEVSAHYTDSSVQHNITYSITGGNIGSAFSINPKTGVVTVNSATLLQNEYALRLQASDGKRKSVSALTVSLRSLESELHFSRQRYEAEVMESSTEIAPVVVVSVVGMVLEDNIRFNILNPTPHFIIGVTSGIIETTGVAVDREATPSYEILVEAIDVNIQQSGSKTPRRGRCIVHVTINDCNDNDPQFVGIPYYASVQIDAPPQTAVKQIRAVDLDIGLNGEVRYSLSGRYSELFSVHPTSGNVTVKRTPADVLGSNNVNFNISVTATDMGKCTPSRIGKSLLHLSLVNRATPVFTQSFYDAIMVPEDAKAHTVITSSVQAASPDSSDVYYTIEGGDSLQQFDIDFVGGTITTLGNLDFEQRTNYRLQVRARDAASRAYSDVQVLIQVVDINDNDPIFIQTSYTKSLPENTRVGTEVVKVHAVDLDSGSFGAISYSIIQSPTSDGGQFLIDFDTGVIWTASNLDAETQQIMEFVVRATDGGSPAKYSDVTVTLSVEDVNDNPPEFEKVNYEFYISAEASYQSFIGKVTAIDPDSSETNLVYSIRQSENAVMEINPQSGIISLNHNNIGNNVKRIYGNISATDGLYTTSADVVVHVSYDDTSPTPLIFHQPTFNFSIEENQPTGTSVGFVSLFTRTSGKGDLIYSADIDPSIPFHIRENTGEIITLQSVDREALLLDAHAEAIITMNCRVTDEIGQVSHAVVNVKVLDVNDNPPVFTMSSYSAVLVVPDVQLYDEVLQVTALDPDYGVNGTIDYSIDQDLNIAKNFFKLDSDSGLLTIRQIPYQRGNVQVLNFFIRATDTGEVEQLNGLTAVSIYLTTHAESVPVFDRKIWEASIPEDRLTSNVCRVSLFEKILSNTTDLFPQDEFFYIDPVTGKISMNNHIDGDRWPVFNLTVLAFVKTTPELVTSAKVVVRITDVDDCVPKFVSEYYEASVTEELPGGQDVIRVHAVDLDRGNHDMTYRFEFWEKGSTASNLFTIDSQTGQIRTLKPLDHEKDQDFELNVLAENGAEDRTTVYVKVIDINDSPPQFTKPQYSINIPESISVGQVTARFLRISDNDTTASADTHVYITSGDPHGKFKAIYNKGNQNKNILKPLDREEQGHYDLTIIATDGLHSATSVVSVEIGDINDNTPKCSQLWYEGRVSEDAPTHTLLLRVVSTDADISEAGRISYQLSGTGSNQFNLDPRTGELLTSSPLDREATSAYWLTAISMDGGDKQCSSKIHITIEDVNDNAPIFESASLRHSTRENTPVNSSLHRIVAFDPDQGLNGTISFQLRDDVNKQFSVEPRTGVLVLNKPLDRETVPSYQLEIVAIDDGAERMSSTATLHLQILDVNDNPPIFDQNQYSAAIPEDSQVGLIVVPVAAHSLDTGANAKLRYSIVHGNEHGKFVINQDSGEIRLIAHVDFESDQSYVLTVSASDRSSPLSTDCAVRIDIIDVNDNSPIFSSLSYQTDVSEDAEIGRVIISAKATDRDSGNAGNITYSFAPNQILPFAINSDTGEVRISDPGLDFETQKTFSIQIAATDKGAQPRSMSAILTVNINDVNDNRPAFIDSSNCTVFVHESSSNSVVHGIIGLNASDADGKTNGKPFKYRIAVGNTADLFYLDHHNVLKSRQPLRLSNDGTQSRNSQRLVHHLSLEVEDSGKPAPLVSIPLLLNIVVLKESQYAPVLTSHRVYISVFGDEFCGGQITQSLHATDRDLFDADRLRYSLATPDDFENFLIYPTSGAIISESPLQTGRHTISVRVSDGSRFNVAVVPVTVTEVTELALQNSVSISFQGIANKEQYLALYHSLFVDQLVVSVLPNGFDRHRDLIIISLQQHNDTIELLFSIKRPPPDTYSRSFYQSKRLKSSLETNRELIEEKMRIKVFKIDGTSCSIAQCSQGGKASCLQVPTLEHYSKHNIPEPVTSVSWSLVTPKFTRQTQCVCPPGTVPPNCDPICSEPHNPCSVGLICTIDPNEPNGYRCASPSHTDSVIHQCRYRLSGQMRHKPFQANLRIRTFQSNATLLYASGNQDFVHLQTFGGLVKFSFDCGGGPQVIIRETQKINDGHWHDISVQPISERRSSPCAFQIIVDKIYSARLSASSGRQNLDLTSITLGEFPGLSRSKRSRGERNTHHVIETGFRGCIEDVEVNEVELINLTPTARISGIVMTSKKGVENSCPDGIVTMGACTTNPCLNGGSCTPVADGHHICECLTFVGDQCELLDPCGSQPCQNNGVCLTTGVVASCRCLPGFSGDYCQVAVSCRSLKQCQNGGSCTMDSRGHPSCSCLTGWSGKQCELNVNECLTPAGLKSCGRLENCFDYAGGYACNCTSNVTPDPRCSSYFALNTSPPRSGGPNTAIVIAIVVAVVILFIVVIVVVVVRRR</sequence>
<keyword evidence="10 16" id="KW-0472">Membrane</keyword>
<evidence type="ECO:0000256" key="7">
    <source>
        <dbReference type="ARBA" id="ARBA00022837"/>
    </source>
</evidence>
<dbReference type="FunFam" id="2.60.40.60:FF:000024">
    <property type="entry name" value="FAT atypical cadherin 3"/>
    <property type="match status" value="1"/>
</dbReference>
<evidence type="ECO:0000259" key="19">
    <source>
        <dbReference type="PROSITE" id="PS50268"/>
    </source>
</evidence>
<dbReference type="GO" id="GO:0007156">
    <property type="term" value="P:homophilic cell adhesion via plasma membrane adhesion molecules"/>
    <property type="evidence" value="ECO:0007669"/>
    <property type="project" value="InterPro"/>
</dbReference>
<evidence type="ECO:0000256" key="13">
    <source>
        <dbReference type="PROSITE-ProRule" id="PRU00043"/>
    </source>
</evidence>
<feature type="domain" description="Cadherin" evidence="19">
    <location>
        <begin position="692"/>
        <end position="788"/>
    </location>
</feature>
<dbReference type="FunFam" id="2.60.40.60:FF:000032">
    <property type="entry name" value="FAT atypical cadherin 1"/>
    <property type="match status" value="1"/>
</dbReference>
<feature type="domain" description="Cadherin" evidence="19">
    <location>
        <begin position="2281"/>
        <end position="2387"/>
    </location>
</feature>
<reference evidence="20" key="2">
    <citation type="submission" date="2025-08" db="UniProtKB">
        <authorList>
            <consortium name="Ensembl"/>
        </authorList>
    </citation>
    <scope>IDENTIFICATION</scope>
</reference>
<dbReference type="PROSITE" id="PS00022">
    <property type="entry name" value="EGF_1"/>
    <property type="match status" value="2"/>
</dbReference>
<dbReference type="PROSITE" id="PS01187">
    <property type="entry name" value="EGF_CA"/>
    <property type="match status" value="1"/>
</dbReference>
<feature type="domain" description="EGF-like" evidence="18">
    <location>
        <begin position="4080"/>
        <end position="4116"/>
    </location>
</feature>
<feature type="domain" description="Cadherin" evidence="19">
    <location>
        <begin position="329"/>
        <end position="431"/>
    </location>
</feature>
<keyword evidence="2" id="KW-1003">Cell membrane</keyword>